<feature type="signal peptide" evidence="3">
    <location>
        <begin position="1"/>
        <end position="17"/>
    </location>
</feature>
<dbReference type="STRING" id="930990.A0A067MP02"/>
<keyword evidence="5" id="KW-1185">Reference proteome</keyword>
<evidence type="ECO:0000313" key="4">
    <source>
        <dbReference type="EMBL" id="KDQ13301.1"/>
    </source>
</evidence>
<feature type="compositionally biased region" description="Polar residues" evidence="1">
    <location>
        <begin position="157"/>
        <end position="167"/>
    </location>
</feature>
<organism evidence="4 5">
    <name type="scientific">Botryobasidium botryosum (strain FD-172 SS1)</name>
    <dbReference type="NCBI Taxonomy" id="930990"/>
    <lineage>
        <taxon>Eukaryota</taxon>
        <taxon>Fungi</taxon>
        <taxon>Dikarya</taxon>
        <taxon>Basidiomycota</taxon>
        <taxon>Agaricomycotina</taxon>
        <taxon>Agaricomycetes</taxon>
        <taxon>Cantharellales</taxon>
        <taxon>Botryobasidiaceae</taxon>
        <taxon>Botryobasidium</taxon>
    </lineage>
</organism>
<evidence type="ECO:0000256" key="3">
    <source>
        <dbReference type="SAM" id="SignalP"/>
    </source>
</evidence>
<reference evidence="5" key="1">
    <citation type="journal article" date="2014" name="Proc. Natl. Acad. Sci. U.S.A.">
        <title>Extensive sampling of basidiomycete genomes demonstrates inadequacy of the white-rot/brown-rot paradigm for wood decay fungi.</title>
        <authorList>
            <person name="Riley R."/>
            <person name="Salamov A.A."/>
            <person name="Brown D.W."/>
            <person name="Nagy L.G."/>
            <person name="Floudas D."/>
            <person name="Held B.W."/>
            <person name="Levasseur A."/>
            <person name="Lombard V."/>
            <person name="Morin E."/>
            <person name="Otillar R."/>
            <person name="Lindquist E.A."/>
            <person name="Sun H."/>
            <person name="LaButti K.M."/>
            <person name="Schmutz J."/>
            <person name="Jabbour D."/>
            <person name="Luo H."/>
            <person name="Baker S.E."/>
            <person name="Pisabarro A.G."/>
            <person name="Walton J.D."/>
            <person name="Blanchette R.A."/>
            <person name="Henrissat B."/>
            <person name="Martin F."/>
            <person name="Cullen D."/>
            <person name="Hibbett D.S."/>
            <person name="Grigoriev I.V."/>
        </authorList>
    </citation>
    <scope>NUCLEOTIDE SEQUENCE [LARGE SCALE GENOMIC DNA]</scope>
    <source>
        <strain evidence="5">FD-172 SS1</strain>
    </source>
</reference>
<evidence type="ECO:0000256" key="1">
    <source>
        <dbReference type="SAM" id="MobiDB-lite"/>
    </source>
</evidence>
<dbReference type="OrthoDB" id="2564234at2759"/>
<keyword evidence="2" id="KW-0812">Transmembrane</keyword>
<feature type="region of interest" description="Disordered" evidence="1">
    <location>
        <begin position="153"/>
        <end position="177"/>
    </location>
</feature>
<dbReference type="Gene3D" id="2.60.120.260">
    <property type="entry name" value="Galactose-binding domain-like"/>
    <property type="match status" value="1"/>
</dbReference>
<gene>
    <name evidence="4" type="ORF">BOTBODRAFT_33636</name>
</gene>
<feature type="compositionally biased region" description="Polar residues" evidence="1">
    <location>
        <begin position="242"/>
        <end position="269"/>
    </location>
</feature>
<dbReference type="AlphaFoldDB" id="A0A067MP02"/>
<dbReference type="Proteomes" id="UP000027195">
    <property type="component" value="Unassembled WGS sequence"/>
</dbReference>
<feature type="transmembrane region" description="Helical" evidence="2">
    <location>
        <begin position="184"/>
        <end position="206"/>
    </location>
</feature>
<proteinExistence type="predicted"/>
<sequence length="308" mass="32544">MTRALLFLLLSVEHAWSLVYNVTYDITDTTINPNLTVTWFPPDAWSGNTNADNYGGSSRQTDASGATMNFTFDGSAIYLIGEKTPTTSLFAVTIDNGAPQYRNASSNSTTVFVFRQMLFSQVGLDPNKTHSFLANQSSAAGSRLALDQIIITKDTDASPTNPGSAPSPTIGAGSAPHHSSSAPIIGGVIGGVVALIAVGVAIYLWLRLRKAKTYEEYAPAEVRQNNGAVDLWEPPANPTQPTPFTYPTAGSNTNPTAMSGLSHAPSTAPSYPPSVGTMPSPWRGSESIPGSNPRRPEKSTPAPPPYTA</sequence>
<accession>A0A067MP02</accession>
<evidence type="ECO:0000256" key="2">
    <source>
        <dbReference type="SAM" id="Phobius"/>
    </source>
</evidence>
<dbReference type="HOGENOM" id="CLU_868752_0_0_1"/>
<name>A0A067MP02_BOTB1</name>
<protein>
    <recommendedName>
        <fullName evidence="6">Mid2 domain-containing protein</fullName>
    </recommendedName>
</protein>
<keyword evidence="2" id="KW-1133">Transmembrane helix</keyword>
<dbReference type="InParanoid" id="A0A067MP02"/>
<keyword evidence="3" id="KW-0732">Signal</keyword>
<dbReference type="EMBL" id="KL198044">
    <property type="protein sequence ID" value="KDQ13301.1"/>
    <property type="molecule type" value="Genomic_DNA"/>
</dbReference>
<feature type="region of interest" description="Disordered" evidence="1">
    <location>
        <begin position="228"/>
        <end position="308"/>
    </location>
</feature>
<evidence type="ECO:0008006" key="6">
    <source>
        <dbReference type="Google" id="ProtNLM"/>
    </source>
</evidence>
<feature type="chain" id="PRO_5001641429" description="Mid2 domain-containing protein" evidence="3">
    <location>
        <begin position="18"/>
        <end position="308"/>
    </location>
</feature>
<keyword evidence="2" id="KW-0472">Membrane</keyword>
<evidence type="ECO:0000313" key="5">
    <source>
        <dbReference type="Proteomes" id="UP000027195"/>
    </source>
</evidence>